<dbReference type="InterPro" id="IPR036206">
    <property type="entry name" value="ThiamineP_synth_sf"/>
</dbReference>
<dbReference type="EMBL" id="BAAAMK010000001">
    <property type="protein sequence ID" value="GAA1938382.1"/>
    <property type="molecule type" value="Genomic_DNA"/>
</dbReference>
<protein>
    <recommendedName>
        <fullName evidence="10">Thiamine-phosphate synthase</fullName>
        <shortName evidence="10">TP synthase</shortName>
        <shortName evidence="10">TPS</shortName>
        <ecNumber evidence="10">2.5.1.3</ecNumber>
    </recommendedName>
    <alternativeName>
        <fullName evidence="10">Thiamine-phosphate pyrophosphorylase</fullName>
        <shortName evidence="10">TMP pyrophosphorylase</shortName>
        <shortName evidence="10">TMP-PPase</shortName>
    </alternativeName>
</protein>
<dbReference type="NCBIfam" id="TIGR00693">
    <property type="entry name" value="thiE"/>
    <property type="match status" value="1"/>
</dbReference>
<dbReference type="InterPro" id="IPR034291">
    <property type="entry name" value="TMP_synthase"/>
</dbReference>
<comment type="catalytic activity">
    <reaction evidence="8 10 11">
        <text>2-(2-carboxy-4-methylthiazol-5-yl)ethyl phosphate + 4-amino-2-methyl-5-(diphosphooxymethyl)pyrimidine + 2 H(+) = thiamine phosphate + CO2 + diphosphate</text>
        <dbReference type="Rhea" id="RHEA:47848"/>
        <dbReference type="ChEBI" id="CHEBI:15378"/>
        <dbReference type="ChEBI" id="CHEBI:16526"/>
        <dbReference type="ChEBI" id="CHEBI:33019"/>
        <dbReference type="ChEBI" id="CHEBI:37575"/>
        <dbReference type="ChEBI" id="CHEBI:57841"/>
        <dbReference type="ChEBI" id="CHEBI:62890"/>
        <dbReference type="EC" id="2.5.1.3"/>
    </reaction>
</comment>
<evidence type="ECO:0000256" key="12">
    <source>
        <dbReference type="RuleBase" id="RU004253"/>
    </source>
</evidence>
<evidence type="ECO:0000256" key="7">
    <source>
        <dbReference type="ARBA" id="ARBA00047334"/>
    </source>
</evidence>
<feature type="binding site" evidence="10">
    <location>
        <position position="116"/>
    </location>
    <ligand>
        <name>4-amino-2-methyl-5-(diphosphooxymethyl)pyrimidine</name>
        <dbReference type="ChEBI" id="CHEBI:57841"/>
    </ligand>
</feature>
<comment type="caution">
    <text evidence="14">The sequence shown here is derived from an EMBL/GenBank/DDBJ whole genome shotgun (WGS) entry which is preliminary data.</text>
</comment>
<accession>A0ABN2PYM2</accession>
<comment type="pathway">
    <text evidence="2 10 12">Cofactor biosynthesis; thiamine diphosphate biosynthesis; thiamine phosphate from 4-amino-2-methyl-5-diphosphomethylpyrimidine and 4-methyl-5-(2-phosphoethyl)-thiazole: step 1/1.</text>
</comment>
<keyword evidence="3 10" id="KW-0808">Transferase</keyword>
<keyword evidence="5 10" id="KW-0460">Magnesium</keyword>
<evidence type="ECO:0000256" key="4">
    <source>
        <dbReference type="ARBA" id="ARBA00022723"/>
    </source>
</evidence>
<name>A0ABN2PYM2_9MICO</name>
<dbReference type="SUPFAM" id="SSF51391">
    <property type="entry name" value="Thiamin phosphate synthase"/>
    <property type="match status" value="1"/>
</dbReference>
<evidence type="ECO:0000256" key="3">
    <source>
        <dbReference type="ARBA" id="ARBA00022679"/>
    </source>
</evidence>
<feature type="binding site" evidence="10">
    <location>
        <position position="73"/>
    </location>
    <ligand>
        <name>Mg(2+)</name>
        <dbReference type="ChEBI" id="CHEBI:18420"/>
    </ligand>
</feature>
<organism evidence="14 15">
    <name type="scientific">Agromyces allii</name>
    <dbReference type="NCBI Taxonomy" id="393607"/>
    <lineage>
        <taxon>Bacteria</taxon>
        <taxon>Bacillati</taxon>
        <taxon>Actinomycetota</taxon>
        <taxon>Actinomycetes</taxon>
        <taxon>Micrococcales</taxon>
        <taxon>Microbacteriaceae</taxon>
        <taxon>Agromyces</taxon>
    </lineage>
</organism>
<gene>
    <name evidence="10 14" type="primary">thiE</name>
    <name evidence="14" type="ORF">GCM10009717_01000</name>
</gene>
<dbReference type="CDD" id="cd00564">
    <property type="entry name" value="TMP_TenI"/>
    <property type="match status" value="1"/>
</dbReference>
<feature type="domain" description="Thiamine phosphate synthase/TenI" evidence="13">
    <location>
        <begin position="11"/>
        <end position="199"/>
    </location>
</feature>
<evidence type="ECO:0000256" key="1">
    <source>
        <dbReference type="ARBA" id="ARBA00003814"/>
    </source>
</evidence>
<evidence type="ECO:0000256" key="2">
    <source>
        <dbReference type="ARBA" id="ARBA00005165"/>
    </source>
</evidence>
<dbReference type="Gene3D" id="3.20.20.70">
    <property type="entry name" value="Aldolase class I"/>
    <property type="match status" value="1"/>
</dbReference>
<dbReference type="RefSeq" id="WP_170298544.1">
    <property type="nucleotide sequence ID" value="NZ_BAAAMK010000001.1"/>
</dbReference>
<evidence type="ECO:0000256" key="9">
    <source>
        <dbReference type="ARBA" id="ARBA00047883"/>
    </source>
</evidence>
<feature type="binding site" evidence="10">
    <location>
        <begin position="196"/>
        <end position="197"/>
    </location>
    <ligand>
        <name>2-[(2R,5Z)-2-carboxy-4-methylthiazol-5(2H)-ylidene]ethyl phosphate</name>
        <dbReference type="ChEBI" id="CHEBI:62899"/>
    </ligand>
</feature>
<dbReference type="Pfam" id="PF02581">
    <property type="entry name" value="TMP-TENI"/>
    <property type="match status" value="1"/>
</dbReference>
<dbReference type="HAMAP" id="MF_00097">
    <property type="entry name" value="TMP_synthase"/>
    <property type="match status" value="1"/>
</dbReference>
<sequence>MTTRRALDLSIYLVTDATLCGPRGVASVVADAVDGGVRAVQLRDKTASTDALLRQLEALATAIDGRAALLVNDRVDVALAARERGLPVDGVHLGQGDAAASAARDLLGDDAIIGLTANEPEHLARLRRQARREIDYLGVGVIRPTATKPDHPPALGIDGFARFAAEAELPCVAIGGITLADVAGLRRAGAAGVAVVSAICAAPSPRDAAVAFAAAWSAR</sequence>
<evidence type="ECO:0000256" key="10">
    <source>
        <dbReference type="HAMAP-Rule" id="MF_00097"/>
    </source>
</evidence>
<feature type="binding site" evidence="10">
    <location>
        <position position="176"/>
    </location>
    <ligand>
        <name>2-[(2R,5Z)-2-carboxy-4-methylthiazol-5(2H)-ylidene]ethyl phosphate</name>
        <dbReference type="ChEBI" id="CHEBI:62899"/>
    </ligand>
</feature>
<dbReference type="EC" id="2.5.1.3" evidence="10"/>
<dbReference type="PANTHER" id="PTHR20857:SF15">
    <property type="entry name" value="THIAMINE-PHOSPHATE SYNTHASE"/>
    <property type="match status" value="1"/>
</dbReference>
<feature type="binding site" evidence="10">
    <location>
        <begin position="145"/>
        <end position="147"/>
    </location>
    <ligand>
        <name>2-[(2R,5Z)-2-carboxy-4-methylthiazol-5(2H)-ylidene]ethyl phosphate</name>
        <dbReference type="ChEBI" id="CHEBI:62899"/>
    </ligand>
</feature>
<evidence type="ECO:0000256" key="8">
    <source>
        <dbReference type="ARBA" id="ARBA00047851"/>
    </source>
</evidence>
<dbReference type="InterPro" id="IPR013785">
    <property type="entry name" value="Aldolase_TIM"/>
</dbReference>
<feature type="binding site" evidence="10">
    <location>
        <position position="72"/>
    </location>
    <ligand>
        <name>4-amino-2-methyl-5-(diphosphooxymethyl)pyrimidine</name>
        <dbReference type="ChEBI" id="CHEBI:57841"/>
    </ligand>
</feature>
<evidence type="ECO:0000313" key="15">
    <source>
        <dbReference type="Proteomes" id="UP001499954"/>
    </source>
</evidence>
<comment type="function">
    <text evidence="1 10">Condenses 4-methyl-5-(beta-hydroxyethyl)thiazole monophosphate (THZ-P) and 2-methyl-4-amino-5-hydroxymethyl pyrimidine pyrophosphate (HMP-PP) to form thiamine monophosphate (TMP).</text>
</comment>
<dbReference type="PANTHER" id="PTHR20857">
    <property type="entry name" value="THIAMINE-PHOSPHATE PYROPHOSPHORYLASE"/>
    <property type="match status" value="1"/>
</dbReference>
<dbReference type="InterPro" id="IPR022998">
    <property type="entry name" value="ThiamineP_synth_TenI"/>
</dbReference>
<reference evidence="14 15" key="1">
    <citation type="journal article" date="2019" name="Int. J. Syst. Evol. Microbiol.">
        <title>The Global Catalogue of Microorganisms (GCM) 10K type strain sequencing project: providing services to taxonomists for standard genome sequencing and annotation.</title>
        <authorList>
            <consortium name="The Broad Institute Genomics Platform"/>
            <consortium name="The Broad Institute Genome Sequencing Center for Infectious Disease"/>
            <person name="Wu L."/>
            <person name="Ma J."/>
        </authorList>
    </citation>
    <scope>NUCLEOTIDE SEQUENCE [LARGE SCALE GENOMIC DNA]</scope>
    <source>
        <strain evidence="14 15">JCM 13584</strain>
    </source>
</reference>
<comment type="similarity">
    <text evidence="10 11">Belongs to the thiamine-phosphate synthase family.</text>
</comment>
<evidence type="ECO:0000259" key="13">
    <source>
        <dbReference type="Pfam" id="PF02581"/>
    </source>
</evidence>
<keyword evidence="6 10" id="KW-0784">Thiamine biosynthesis</keyword>
<feature type="binding site" evidence="10">
    <location>
        <begin position="41"/>
        <end position="45"/>
    </location>
    <ligand>
        <name>4-amino-2-methyl-5-(diphosphooxymethyl)pyrimidine</name>
        <dbReference type="ChEBI" id="CHEBI:57841"/>
    </ligand>
</feature>
<dbReference type="Proteomes" id="UP001499954">
    <property type="component" value="Unassembled WGS sequence"/>
</dbReference>
<evidence type="ECO:0000256" key="5">
    <source>
        <dbReference type="ARBA" id="ARBA00022842"/>
    </source>
</evidence>
<feature type="binding site" evidence="10">
    <location>
        <position position="148"/>
    </location>
    <ligand>
        <name>4-amino-2-methyl-5-(diphosphooxymethyl)pyrimidine</name>
        <dbReference type="ChEBI" id="CHEBI:57841"/>
    </ligand>
</feature>
<evidence type="ECO:0000256" key="6">
    <source>
        <dbReference type="ARBA" id="ARBA00022977"/>
    </source>
</evidence>
<evidence type="ECO:0000313" key="14">
    <source>
        <dbReference type="EMBL" id="GAA1938382.1"/>
    </source>
</evidence>
<feature type="binding site" evidence="10">
    <location>
        <position position="97"/>
    </location>
    <ligand>
        <name>Mg(2+)</name>
        <dbReference type="ChEBI" id="CHEBI:18420"/>
    </ligand>
</feature>
<comment type="catalytic activity">
    <reaction evidence="7 10 11">
        <text>4-methyl-5-(2-phosphooxyethyl)-thiazole + 4-amino-2-methyl-5-(diphosphooxymethyl)pyrimidine + H(+) = thiamine phosphate + diphosphate</text>
        <dbReference type="Rhea" id="RHEA:22328"/>
        <dbReference type="ChEBI" id="CHEBI:15378"/>
        <dbReference type="ChEBI" id="CHEBI:33019"/>
        <dbReference type="ChEBI" id="CHEBI:37575"/>
        <dbReference type="ChEBI" id="CHEBI:57841"/>
        <dbReference type="ChEBI" id="CHEBI:58296"/>
        <dbReference type="EC" id="2.5.1.3"/>
    </reaction>
</comment>
<proteinExistence type="inferred from homology"/>
<comment type="catalytic activity">
    <reaction evidence="9 10 11">
        <text>2-[(2R,5Z)-2-carboxy-4-methylthiazol-5(2H)-ylidene]ethyl phosphate + 4-amino-2-methyl-5-(diphosphooxymethyl)pyrimidine + 2 H(+) = thiamine phosphate + CO2 + diphosphate</text>
        <dbReference type="Rhea" id="RHEA:47844"/>
        <dbReference type="ChEBI" id="CHEBI:15378"/>
        <dbReference type="ChEBI" id="CHEBI:16526"/>
        <dbReference type="ChEBI" id="CHEBI:33019"/>
        <dbReference type="ChEBI" id="CHEBI:37575"/>
        <dbReference type="ChEBI" id="CHEBI:57841"/>
        <dbReference type="ChEBI" id="CHEBI:62899"/>
        <dbReference type="EC" id="2.5.1.3"/>
    </reaction>
</comment>
<keyword evidence="4 10" id="KW-0479">Metal-binding</keyword>
<evidence type="ECO:0000256" key="11">
    <source>
        <dbReference type="RuleBase" id="RU003826"/>
    </source>
</evidence>
<keyword evidence="15" id="KW-1185">Reference proteome</keyword>
<comment type="cofactor">
    <cofactor evidence="10">
        <name>Mg(2+)</name>
        <dbReference type="ChEBI" id="CHEBI:18420"/>
    </cofactor>
    <text evidence="10">Binds 1 Mg(2+) ion per subunit.</text>
</comment>